<dbReference type="PANTHER" id="PTHR42800:SF1">
    <property type="entry name" value="EXOINULINASE INUD (AFU_ORTHOLOGUE AFUA_5G00480)"/>
    <property type="match status" value="1"/>
</dbReference>
<comment type="similarity">
    <text evidence="1 4">Belongs to the glycosyl hydrolase 32 family.</text>
</comment>
<dbReference type="InterPro" id="IPR013189">
    <property type="entry name" value="Glyco_hydro_32_C"/>
</dbReference>
<dbReference type="InterPro" id="IPR001362">
    <property type="entry name" value="Glyco_hydro_32"/>
</dbReference>
<evidence type="ECO:0000256" key="3">
    <source>
        <dbReference type="ARBA" id="ARBA00023295"/>
    </source>
</evidence>
<evidence type="ECO:0000256" key="4">
    <source>
        <dbReference type="RuleBase" id="RU362110"/>
    </source>
</evidence>
<feature type="domain" description="Glycosyl hydrolase family 32 N-terminal" evidence="5">
    <location>
        <begin position="41"/>
        <end position="345"/>
    </location>
</feature>
<sequence length="507" mass="58211">MPKYFYILFVLIFTISCTEIENKEEKGEPTRYQEKYRPQYHFTPPSGWMNDPNGMVYYAGEYHLFYQHNPDSTVWGPMHWGHAVSEDLVNWEHLPIAIYPDSLGTIFSGSAVLDQKNTSGLGTENNPPLVAIYTYHNAEMEKAGSDKFQTQGIAYSIDSGRNWQKYEGNPVLKNPGIKDFRDPKVSWHSESQKWIMSLAVKDKISFYSSPDLLNWTFESDFGQALGAHGGVWECPDLFPLDFAGEEKWILLVSINPGGPNGGSATQYFIGDFDGKEFTTEQEETLWVDYGTDNYAGVTWSNVNDKQLFLGWMSNWQYANIVPTDNWRSAMTIARELSLSEIDGKLRLLNSPVENYKNLLQKKSHNWELIGQDSFLLQQASEWTEFSFKNNRSDNQLIRFDFFNDEGEELLFNLDFAENIVSIDRSLIDNHSFSEKFKSVQKAPMNVSSDKLKIEIYKDASSVEIFINEGELVMSALYFSEKDLNRIRVTSNHSMTADIQAADFHSIW</sequence>
<dbReference type="STRING" id="1028.SAMN05661096_02933"/>
<dbReference type="CDD" id="cd18622">
    <property type="entry name" value="GH32_Inu-like"/>
    <property type="match status" value="1"/>
</dbReference>
<dbReference type="InterPro" id="IPR013320">
    <property type="entry name" value="ConA-like_dom_sf"/>
</dbReference>
<keyword evidence="2 4" id="KW-0378">Hydrolase</keyword>
<dbReference type="Pfam" id="PF00251">
    <property type="entry name" value="Glyco_hydro_32N"/>
    <property type="match status" value="1"/>
</dbReference>
<protein>
    <submittedName>
        <fullName evidence="7">Fructan beta-fructosidase</fullName>
    </submittedName>
</protein>
<evidence type="ECO:0000256" key="1">
    <source>
        <dbReference type="ARBA" id="ARBA00009902"/>
    </source>
</evidence>
<dbReference type="InterPro" id="IPR018053">
    <property type="entry name" value="Glyco_hydro_32_AS"/>
</dbReference>
<name>A0A1X7KNW3_9BACT</name>
<evidence type="ECO:0000313" key="7">
    <source>
        <dbReference type="EMBL" id="SMG42782.1"/>
    </source>
</evidence>
<dbReference type="GO" id="GO:0004575">
    <property type="term" value="F:sucrose alpha-glucosidase activity"/>
    <property type="evidence" value="ECO:0007669"/>
    <property type="project" value="TreeGrafter"/>
</dbReference>
<dbReference type="SUPFAM" id="SSF75005">
    <property type="entry name" value="Arabinanase/levansucrase/invertase"/>
    <property type="match status" value="1"/>
</dbReference>
<proteinExistence type="inferred from homology"/>
<dbReference type="OrthoDB" id="9759709at2"/>
<dbReference type="PROSITE" id="PS00609">
    <property type="entry name" value="GLYCOSYL_HYDROL_F32"/>
    <property type="match status" value="1"/>
</dbReference>
<keyword evidence="3 4" id="KW-0326">Glycosidase</keyword>
<evidence type="ECO:0000313" key="8">
    <source>
        <dbReference type="Proteomes" id="UP000193804"/>
    </source>
</evidence>
<gene>
    <name evidence="7" type="ORF">SAMN05661096_02933</name>
</gene>
<dbReference type="Gene3D" id="2.115.10.20">
    <property type="entry name" value="Glycosyl hydrolase domain, family 43"/>
    <property type="match status" value="1"/>
</dbReference>
<keyword evidence="8" id="KW-1185">Reference proteome</keyword>
<dbReference type="Pfam" id="PF08244">
    <property type="entry name" value="Glyco_hydro_32C"/>
    <property type="match status" value="1"/>
</dbReference>
<dbReference type="GO" id="GO:0005737">
    <property type="term" value="C:cytoplasm"/>
    <property type="evidence" value="ECO:0007669"/>
    <property type="project" value="TreeGrafter"/>
</dbReference>
<dbReference type="SMART" id="SM00640">
    <property type="entry name" value="Glyco_32"/>
    <property type="match status" value="1"/>
</dbReference>
<organism evidence="7 8">
    <name type="scientific">Marivirga sericea</name>
    <dbReference type="NCBI Taxonomy" id="1028"/>
    <lineage>
        <taxon>Bacteria</taxon>
        <taxon>Pseudomonadati</taxon>
        <taxon>Bacteroidota</taxon>
        <taxon>Cytophagia</taxon>
        <taxon>Cytophagales</taxon>
        <taxon>Marivirgaceae</taxon>
        <taxon>Marivirga</taxon>
    </lineage>
</organism>
<accession>A0A1X7KNW3</accession>
<dbReference type="AlphaFoldDB" id="A0A1X7KNW3"/>
<evidence type="ECO:0000259" key="5">
    <source>
        <dbReference type="Pfam" id="PF00251"/>
    </source>
</evidence>
<dbReference type="Proteomes" id="UP000193804">
    <property type="component" value="Unassembled WGS sequence"/>
</dbReference>
<feature type="domain" description="Glycosyl hydrolase family 32 C-terminal" evidence="6">
    <location>
        <begin position="364"/>
        <end position="495"/>
    </location>
</feature>
<dbReference type="GO" id="GO:0005987">
    <property type="term" value="P:sucrose catabolic process"/>
    <property type="evidence" value="ECO:0007669"/>
    <property type="project" value="TreeGrafter"/>
</dbReference>
<dbReference type="Gene3D" id="2.60.120.560">
    <property type="entry name" value="Exo-inulinase, domain 1"/>
    <property type="match status" value="1"/>
</dbReference>
<dbReference type="SUPFAM" id="SSF49899">
    <property type="entry name" value="Concanavalin A-like lectins/glucanases"/>
    <property type="match status" value="1"/>
</dbReference>
<evidence type="ECO:0000256" key="2">
    <source>
        <dbReference type="ARBA" id="ARBA00022801"/>
    </source>
</evidence>
<dbReference type="InterPro" id="IPR023296">
    <property type="entry name" value="Glyco_hydro_beta-prop_sf"/>
</dbReference>
<dbReference type="PROSITE" id="PS51257">
    <property type="entry name" value="PROKAR_LIPOPROTEIN"/>
    <property type="match status" value="1"/>
</dbReference>
<dbReference type="InterPro" id="IPR013148">
    <property type="entry name" value="Glyco_hydro_32_N"/>
</dbReference>
<dbReference type="PANTHER" id="PTHR42800">
    <property type="entry name" value="EXOINULINASE INUD (AFU_ORTHOLOGUE AFUA_5G00480)"/>
    <property type="match status" value="1"/>
</dbReference>
<reference evidence="8" key="1">
    <citation type="submission" date="2017-04" db="EMBL/GenBank/DDBJ databases">
        <authorList>
            <person name="Varghese N."/>
            <person name="Submissions S."/>
        </authorList>
    </citation>
    <scope>NUCLEOTIDE SEQUENCE [LARGE SCALE GENOMIC DNA]</scope>
    <source>
        <strain evidence="8">DSM 4125</strain>
    </source>
</reference>
<dbReference type="RefSeq" id="WP_085518090.1">
    <property type="nucleotide sequence ID" value="NZ_FXAW01000006.1"/>
</dbReference>
<evidence type="ECO:0000259" key="6">
    <source>
        <dbReference type="Pfam" id="PF08244"/>
    </source>
</evidence>
<dbReference type="EMBL" id="FXAW01000006">
    <property type="protein sequence ID" value="SMG42782.1"/>
    <property type="molecule type" value="Genomic_DNA"/>
</dbReference>